<proteinExistence type="predicted"/>
<gene>
    <name evidence="1" type="ORF">LCGC14_2313050</name>
</gene>
<name>A0A0F9D7M6_9ZZZZ</name>
<comment type="caution">
    <text evidence="1">The sequence shown here is derived from an EMBL/GenBank/DDBJ whole genome shotgun (WGS) entry which is preliminary data.</text>
</comment>
<evidence type="ECO:0000313" key="1">
    <source>
        <dbReference type="EMBL" id="KKL49686.1"/>
    </source>
</evidence>
<dbReference type="EMBL" id="LAZR01032871">
    <property type="protein sequence ID" value="KKL49686.1"/>
    <property type="molecule type" value="Genomic_DNA"/>
</dbReference>
<organism evidence="1">
    <name type="scientific">marine sediment metagenome</name>
    <dbReference type="NCBI Taxonomy" id="412755"/>
    <lineage>
        <taxon>unclassified sequences</taxon>
        <taxon>metagenomes</taxon>
        <taxon>ecological metagenomes</taxon>
    </lineage>
</organism>
<dbReference type="AlphaFoldDB" id="A0A0F9D7M6"/>
<accession>A0A0F9D7M6</accession>
<sequence length="58" mass="7065">MTLKNSKVFVIKTSLKTVLDDYSKLMQLADYRKFFKTNEKIRLIFQMNDKLKINRFLF</sequence>
<protein>
    <submittedName>
        <fullName evidence="1">Uncharacterized protein</fullName>
    </submittedName>
</protein>
<reference evidence="1" key="1">
    <citation type="journal article" date="2015" name="Nature">
        <title>Complex archaea that bridge the gap between prokaryotes and eukaryotes.</title>
        <authorList>
            <person name="Spang A."/>
            <person name="Saw J.H."/>
            <person name="Jorgensen S.L."/>
            <person name="Zaremba-Niedzwiedzka K."/>
            <person name="Martijn J."/>
            <person name="Lind A.E."/>
            <person name="van Eijk R."/>
            <person name="Schleper C."/>
            <person name="Guy L."/>
            <person name="Ettema T.J."/>
        </authorList>
    </citation>
    <scope>NUCLEOTIDE SEQUENCE</scope>
</reference>